<evidence type="ECO:0000256" key="1">
    <source>
        <dbReference type="SAM" id="MobiDB-lite"/>
    </source>
</evidence>
<feature type="region of interest" description="Disordered" evidence="1">
    <location>
        <begin position="1"/>
        <end position="28"/>
    </location>
</feature>
<gene>
    <name evidence="2" type="ORF">MGAL_10B030247</name>
</gene>
<dbReference type="AlphaFoldDB" id="A0A8B6EQI5"/>
<evidence type="ECO:0000313" key="2">
    <source>
        <dbReference type="EMBL" id="VDI38344.1"/>
    </source>
</evidence>
<keyword evidence="3" id="KW-1185">Reference proteome</keyword>
<protein>
    <submittedName>
        <fullName evidence="2">Uncharacterized protein</fullName>
    </submittedName>
</protein>
<feature type="compositionally biased region" description="Basic and acidic residues" evidence="1">
    <location>
        <begin position="61"/>
        <end position="82"/>
    </location>
</feature>
<feature type="compositionally biased region" description="Polar residues" evidence="1">
    <location>
        <begin position="230"/>
        <end position="244"/>
    </location>
</feature>
<feature type="region of interest" description="Disordered" evidence="1">
    <location>
        <begin position="52"/>
        <end position="258"/>
    </location>
</feature>
<proteinExistence type="predicted"/>
<organism evidence="2 3">
    <name type="scientific">Mytilus galloprovincialis</name>
    <name type="common">Mediterranean mussel</name>
    <dbReference type="NCBI Taxonomy" id="29158"/>
    <lineage>
        <taxon>Eukaryota</taxon>
        <taxon>Metazoa</taxon>
        <taxon>Spiralia</taxon>
        <taxon>Lophotrochozoa</taxon>
        <taxon>Mollusca</taxon>
        <taxon>Bivalvia</taxon>
        <taxon>Autobranchia</taxon>
        <taxon>Pteriomorphia</taxon>
        <taxon>Mytilida</taxon>
        <taxon>Mytiloidea</taxon>
        <taxon>Mytilidae</taxon>
        <taxon>Mytilinae</taxon>
        <taxon>Mytilus</taxon>
    </lineage>
</organism>
<evidence type="ECO:0000313" key="3">
    <source>
        <dbReference type="Proteomes" id="UP000596742"/>
    </source>
</evidence>
<dbReference type="Proteomes" id="UP000596742">
    <property type="component" value="Unassembled WGS sequence"/>
</dbReference>
<feature type="compositionally biased region" description="Polar residues" evidence="1">
    <location>
        <begin position="138"/>
        <end position="168"/>
    </location>
</feature>
<name>A0A8B6EQI5_MYTGA</name>
<accession>A0A8B6EQI5</accession>
<comment type="caution">
    <text evidence="2">The sequence shown here is derived from an EMBL/GenBank/DDBJ whole genome shotgun (WGS) entry which is preliminary data.</text>
</comment>
<dbReference type="OrthoDB" id="1884872at2759"/>
<dbReference type="EMBL" id="UYJE01005570">
    <property type="protein sequence ID" value="VDI38344.1"/>
    <property type="molecule type" value="Genomic_DNA"/>
</dbReference>
<feature type="compositionally biased region" description="Polar residues" evidence="1">
    <location>
        <begin position="119"/>
        <end position="129"/>
    </location>
</feature>
<reference evidence="2" key="1">
    <citation type="submission" date="2018-11" db="EMBL/GenBank/DDBJ databases">
        <authorList>
            <person name="Alioto T."/>
            <person name="Alioto T."/>
        </authorList>
    </citation>
    <scope>NUCLEOTIDE SEQUENCE</scope>
</reference>
<feature type="compositionally biased region" description="Polar residues" evidence="1">
    <location>
        <begin position="204"/>
        <end position="218"/>
    </location>
</feature>
<sequence length="258" mass="27715">MGSPQLKGMPQARERQRARRGKLGAPGMGAMILGLGQLVGRALLGTPVEEGAAKFSWEKGNNPRKEEEKESAERAPSRRDSQASEGTKGCPTEADTPVRSKRLSEQNSFQGGGRRDTGLSWQRTPQRDYTLTGAGVSGQRTPQNYNSQRGTGVSGHRTPQNYNSQRETGVSGHRTPQGGCKARGTGVSSQLTPQRDCRPRETGVSGQRTPQGATSQRRLQQDYVLRETGVSGQRAPNSTHQGRATSPPCRGAPSRAAP</sequence>